<organism evidence="7 8">
    <name type="scientific">Roseovarius albus</name>
    <dbReference type="NCBI Taxonomy" id="1247867"/>
    <lineage>
        <taxon>Bacteria</taxon>
        <taxon>Pseudomonadati</taxon>
        <taxon>Pseudomonadota</taxon>
        <taxon>Alphaproteobacteria</taxon>
        <taxon>Rhodobacterales</taxon>
        <taxon>Roseobacteraceae</taxon>
        <taxon>Roseovarius</taxon>
    </lineage>
</organism>
<dbReference type="Proteomes" id="UP000193061">
    <property type="component" value="Unassembled WGS sequence"/>
</dbReference>
<evidence type="ECO:0000313" key="8">
    <source>
        <dbReference type="Proteomes" id="UP000193061"/>
    </source>
</evidence>
<dbReference type="AlphaFoldDB" id="A0A1X6ZUH9"/>
<dbReference type="RefSeq" id="WP_085806913.1">
    <property type="nucleotide sequence ID" value="NZ_FWFX01000011.1"/>
</dbReference>
<evidence type="ECO:0000259" key="6">
    <source>
        <dbReference type="Pfam" id="PF00884"/>
    </source>
</evidence>
<dbReference type="PANTHER" id="PTHR42693">
    <property type="entry name" value="ARYLSULFATASE FAMILY MEMBER"/>
    <property type="match status" value="1"/>
</dbReference>
<dbReference type="PANTHER" id="PTHR42693:SF33">
    <property type="entry name" value="ARYLSULFATASE"/>
    <property type="match status" value="1"/>
</dbReference>
<evidence type="ECO:0000313" key="7">
    <source>
        <dbReference type="EMBL" id="SLN61980.1"/>
    </source>
</evidence>
<feature type="domain" description="Sulfatase N-terminal" evidence="6">
    <location>
        <begin position="66"/>
        <end position="416"/>
    </location>
</feature>
<feature type="signal peptide" evidence="5">
    <location>
        <begin position="1"/>
        <end position="21"/>
    </location>
</feature>
<name>A0A1X6ZUH9_9RHOB</name>
<proteinExistence type="inferred from homology"/>
<gene>
    <name evidence="7" type="primary">atsA_2</name>
    <name evidence="7" type="ORF">ROA7450_03234</name>
</gene>
<feature type="chain" id="PRO_5012507667" evidence="5">
    <location>
        <begin position="22"/>
        <end position="558"/>
    </location>
</feature>
<dbReference type="PROSITE" id="PS00523">
    <property type="entry name" value="SULFATASE_1"/>
    <property type="match status" value="1"/>
</dbReference>
<keyword evidence="4" id="KW-0106">Calcium</keyword>
<dbReference type="InterPro" id="IPR017850">
    <property type="entry name" value="Alkaline_phosphatase_core_sf"/>
</dbReference>
<evidence type="ECO:0000256" key="3">
    <source>
        <dbReference type="ARBA" id="ARBA00022801"/>
    </source>
</evidence>
<dbReference type="Gene3D" id="3.40.720.10">
    <property type="entry name" value="Alkaline Phosphatase, subunit A"/>
    <property type="match status" value="1"/>
</dbReference>
<keyword evidence="5" id="KW-0732">Signal</keyword>
<protein>
    <submittedName>
        <fullName evidence="7">Arylsulfatase</fullName>
        <ecNumber evidence="7">3.1.6.1</ecNumber>
    </submittedName>
</protein>
<keyword evidence="3 7" id="KW-0378">Hydrolase</keyword>
<dbReference type="GO" id="GO:0004065">
    <property type="term" value="F:arylsulfatase activity"/>
    <property type="evidence" value="ECO:0007669"/>
    <property type="project" value="UniProtKB-EC"/>
</dbReference>
<reference evidence="7 8" key="1">
    <citation type="submission" date="2017-03" db="EMBL/GenBank/DDBJ databases">
        <authorList>
            <person name="Afonso C.L."/>
            <person name="Miller P.J."/>
            <person name="Scott M.A."/>
            <person name="Spackman E."/>
            <person name="Goraichik I."/>
            <person name="Dimitrov K.M."/>
            <person name="Suarez D.L."/>
            <person name="Swayne D.E."/>
        </authorList>
    </citation>
    <scope>NUCLEOTIDE SEQUENCE [LARGE SCALE GENOMIC DNA]</scope>
    <source>
        <strain evidence="7 8">CECT 7450</strain>
    </source>
</reference>
<evidence type="ECO:0000256" key="5">
    <source>
        <dbReference type="SAM" id="SignalP"/>
    </source>
</evidence>
<accession>A0A1X6ZUH9</accession>
<evidence type="ECO:0000256" key="1">
    <source>
        <dbReference type="ARBA" id="ARBA00008779"/>
    </source>
</evidence>
<dbReference type="InterPro" id="IPR000917">
    <property type="entry name" value="Sulfatase_N"/>
</dbReference>
<dbReference type="Pfam" id="PF00884">
    <property type="entry name" value="Sulfatase"/>
    <property type="match status" value="1"/>
</dbReference>
<evidence type="ECO:0000256" key="2">
    <source>
        <dbReference type="ARBA" id="ARBA00022723"/>
    </source>
</evidence>
<dbReference type="Gene3D" id="3.30.1120.10">
    <property type="match status" value="1"/>
</dbReference>
<dbReference type="OrthoDB" id="9803751at2"/>
<sequence length="558" mass="62297">MKKLILPATALAVSVSASAQAQDVPIVRDAEYYILEEQHGERWATEDTEIDAVIAEFKALNDGNPPNILYILLDDVGFGDMGSPTMNAVRGYKTPAVNQIAAEGMRLARMYTEPSCTPTRVAFMTGRHPVRNGMANTAVDISGFGLADKEVTLAEVLSDVGYNTVHIGKWHLGDIREAWPNWQGFDYAAFPIHQQGQLTIYHDDGADEEVAISLYENNYDSKYTLDNWFRSDASAMVTGVEGVRNENVREVNMEPGERWTEEKYHQMNVDYQEQAMEQLRMLSAKDEPFFLNYWPLYPIVGPRTTTDEYTTPNGGTYVEKMKLVDEWIGDLMAEMDTLGITDNTIVIVMGDNGHATKFSPQSGFTPMLYRGGKGATSEGGVRVDAFVRWPGVIEEDTVVNDITHVVDLFTTLARIGGATDGIPRDRVIDGIDQTSLLLNGDTYGRRDYVFLYAINSLEAVVKEHIKLAIPGGSIENAILADFYHLFRDPQEKYPVSTEIGAWGGAKFVRMIERHIKRKAQYPDEAPGLGRPYEGIDNLRPESVEAVEEYLFMVGTPQK</sequence>
<evidence type="ECO:0000256" key="4">
    <source>
        <dbReference type="ARBA" id="ARBA00022837"/>
    </source>
</evidence>
<dbReference type="GO" id="GO:0046872">
    <property type="term" value="F:metal ion binding"/>
    <property type="evidence" value="ECO:0007669"/>
    <property type="project" value="UniProtKB-KW"/>
</dbReference>
<keyword evidence="2" id="KW-0479">Metal-binding</keyword>
<dbReference type="InterPro" id="IPR050738">
    <property type="entry name" value="Sulfatase"/>
</dbReference>
<dbReference type="PROSITE" id="PS00149">
    <property type="entry name" value="SULFATASE_2"/>
    <property type="match status" value="1"/>
</dbReference>
<keyword evidence="8" id="KW-1185">Reference proteome</keyword>
<dbReference type="EMBL" id="FWFX01000011">
    <property type="protein sequence ID" value="SLN61980.1"/>
    <property type="molecule type" value="Genomic_DNA"/>
</dbReference>
<dbReference type="EC" id="3.1.6.1" evidence="7"/>
<dbReference type="SUPFAM" id="SSF53649">
    <property type="entry name" value="Alkaline phosphatase-like"/>
    <property type="match status" value="1"/>
</dbReference>
<dbReference type="InterPro" id="IPR024607">
    <property type="entry name" value="Sulfatase_CS"/>
</dbReference>
<comment type="similarity">
    <text evidence="1">Belongs to the sulfatase family.</text>
</comment>